<evidence type="ECO:0000256" key="3">
    <source>
        <dbReference type="ARBA" id="ARBA00023012"/>
    </source>
</evidence>
<sequence>MTEPREAGRAELSALRLFAIVAALFATLVAAIAPLLALQRGLDALHPSELWLLGALALIVVTGAAAPWLGARMLRRMSACAAGAWLLLQVGFLWVSAEQSALTPWMLTASGAAVVSALVAGGLAGAWGLQAATTILVIAHRALLGDLTFPGWVNDTQALVAGIVVAAIGAMTLDASRRLDAAGADRAAAAAVASAERGRLAARTRAAAVVHDDVLATLSLAGSALPVPRDLLAAQARRALRSVRELASATPSPPGPISREILEALTSRDPGAHVAVAGEDVFPVPGDVREALVGAVTQAIDNSIRHAGPGARRSLVVERRADGVSIVLSDDGVGFDPAAVPAARLGVRVSIEQRARDAGGSAVVLSRPGHGTRVFIEWSPPEAGGRIEVRDDPRILRVSVAVIAAVFVVTQGSLALLAMPSARLWWVPPAVYLAVFVATEVLRFSPSPVPSARRLVAVTAITVAALAGGVAASPFTFADMWFVTAAAFVFVAIALRGCIRSALLGGGLLLVVTAAGGLLAGAPPGMFFMVGTRAAVVISIAAGLTAVVGRLQRRTARLHERTVRDVERAAWDAAGRDELIARAVEVVDQAGPVLERVAAGDEIGDDVRRAALAVEGRLRDDLRAGCLARPALAQAAARARARGVDVLLLDDSAGRDDVDLDEISAWMAAAVDGARERVVGRLLPAGRRTAASVTADGTSTDFGG</sequence>
<evidence type="ECO:0000313" key="6">
    <source>
        <dbReference type="EMBL" id="KAA9132307.1"/>
    </source>
</evidence>
<dbReference type="GO" id="GO:0000160">
    <property type="term" value="P:phosphorelay signal transduction system"/>
    <property type="evidence" value="ECO:0007669"/>
    <property type="project" value="UniProtKB-KW"/>
</dbReference>
<name>A0A5N0TDY9_9MICO</name>
<feature type="transmembrane region" description="Helical" evidence="4">
    <location>
        <begin position="478"/>
        <end position="495"/>
    </location>
</feature>
<feature type="transmembrane region" description="Helical" evidence="4">
    <location>
        <begin position="526"/>
        <end position="548"/>
    </location>
</feature>
<evidence type="ECO:0000256" key="2">
    <source>
        <dbReference type="ARBA" id="ARBA00022777"/>
    </source>
</evidence>
<keyword evidence="7" id="KW-1185">Reference proteome</keyword>
<feature type="transmembrane region" description="Helical" evidence="4">
    <location>
        <begin position="502"/>
        <end position="520"/>
    </location>
</feature>
<feature type="transmembrane region" description="Helical" evidence="4">
    <location>
        <begin position="102"/>
        <end position="120"/>
    </location>
</feature>
<evidence type="ECO:0000259" key="5">
    <source>
        <dbReference type="Pfam" id="PF02518"/>
    </source>
</evidence>
<dbReference type="SUPFAM" id="SSF55874">
    <property type="entry name" value="ATPase domain of HSP90 chaperone/DNA topoisomerase II/histidine kinase"/>
    <property type="match status" value="1"/>
</dbReference>
<feature type="transmembrane region" description="Helical" evidence="4">
    <location>
        <begin position="424"/>
        <end position="442"/>
    </location>
</feature>
<keyword evidence="4" id="KW-0472">Membrane</keyword>
<keyword evidence="3" id="KW-0902">Two-component regulatory system</keyword>
<feature type="transmembrane region" description="Helical" evidence="4">
    <location>
        <begin position="50"/>
        <end position="70"/>
    </location>
</feature>
<evidence type="ECO:0000256" key="4">
    <source>
        <dbReference type="SAM" id="Phobius"/>
    </source>
</evidence>
<dbReference type="RefSeq" id="WP_150894089.1">
    <property type="nucleotide sequence ID" value="NZ_VYUY01000015.1"/>
</dbReference>
<keyword evidence="1" id="KW-0808">Transferase</keyword>
<dbReference type="InterPro" id="IPR050482">
    <property type="entry name" value="Sensor_HK_TwoCompSys"/>
</dbReference>
<dbReference type="Proteomes" id="UP000326838">
    <property type="component" value="Unassembled WGS sequence"/>
</dbReference>
<gene>
    <name evidence="6" type="ORF">F6B40_11465</name>
</gene>
<feature type="transmembrane region" description="Helical" evidence="4">
    <location>
        <begin position="454"/>
        <end position="472"/>
    </location>
</feature>
<comment type="caution">
    <text evidence="6">The sequence shown here is derived from an EMBL/GenBank/DDBJ whole genome shotgun (WGS) entry which is preliminary data.</text>
</comment>
<reference evidence="7" key="1">
    <citation type="submission" date="2019-09" db="EMBL/GenBank/DDBJ databases">
        <title>Mumia zhuanghuii sp. nov. isolated from the intestinal contents of plateau pika (Ochotona curzoniae) in the Qinghai-Tibet plateau of China.</title>
        <authorList>
            <person name="Tian Z."/>
        </authorList>
    </citation>
    <scope>NUCLEOTIDE SEQUENCE [LARGE SCALE GENOMIC DNA]</scope>
    <source>
        <strain evidence="7">L-033</strain>
    </source>
</reference>
<protein>
    <recommendedName>
        <fullName evidence="5">Histidine kinase/HSP90-like ATPase domain-containing protein</fullName>
    </recommendedName>
</protein>
<dbReference type="GO" id="GO:0016301">
    <property type="term" value="F:kinase activity"/>
    <property type="evidence" value="ECO:0007669"/>
    <property type="project" value="UniProtKB-KW"/>
</dbReference>
<proteinExistence type="predicted"/>
<accession>A0A5N0TDY9</accession>
<keyword evidence="4" id="KW-1133">Transmembrane helix</keyword>
<dbReference type="Pfam" id="PF02518">
    <property type="entry name" value="HATPase_c"/>
    <property type="match status" value="1"/>
</dbReference>
<dbReference type="Gene3D" id="3.30.565.10">
    <property type="entry name" value="Histidine kinase-like ATPase, C-terminal domain"/>
    <property type="match status" value="1"/>
</dbReference>
<keyword evidence="2" id="KW-0418">Kinase</keyword>
<feature type="transmembrane region" description="Helical" evidence="4">
    <location>
        <begin position="395"/>
        <end position="418"/>
    </location>
</feature>
<feature type="transmembrane region" description="Helical" evidence="4">
    <location>
        <begin position="12"/>
        <end position="38"/>
    </location>
</feature>
<evidence type="ECO:0000256" key="1">
    <source>
        <dbReference type="ARBA" id="ARBA00022679"/>
    </source>
</evidence>
<feature type="transmembrane region" description="Helical" evidence="4">
    <location>
        <begin position="77"/>
        <end position="96"/>
    </location>
</feature>
<dbReference type="InterPro" id="IPR003594">
    <property type="entry name" value="HATPase_dom"/>
</dbReference>
<organism evidence="6 7">
    <name type="scientific">Microbacterium caowuchunii</name>
    <dbReference type="NCBI Taxonomy" id="2614638"/>
    <lineage>
        <taxon>Bacteria</taxon>
        <taxon>Bacillati</taxon>
        <taxon>Actinomycetota</taxon>
        <taxon>Actinomycetes</taxon>
        <taxon>Micrococcales</taxon>
        <taxon>Microbacteriaceae</taxon>
        <taxon>Microbacterium</taxon>
    </lineage>
</organism>
<evidence type="ECO:0000313" key="7">
    <source>
        <dbReference type="Proteomes" id="UP000326838"/>
    </source>
</evidence>
<keyword evidence="4" id="KW-0812">Transmembrane</keyword>
<dbReference type="InterPro" id="IPR036890">
    <property type="entry name" value="HATPase_C_sf"/>
</dbReference>
<dbReference type="PANTHER" id="PTHR24421">
    <property type="entry name" value="NITRATE/NITRITE SENSOR PROTEIN NARX-RELATED"/>
    <property type="match status" value="1"/>
</dbReference>
<dbReference type="EMBL" id="VYUY01000015">
    <property type="protein sequence ID" value="KAA9132307.1"/>
    <property type="molecule type" value="Genomic_DNA"/>
</dbReference>
<dbReference type="AlphaFoldDB" id="A0A5N0TDY9"/>
<feature type="domain" description="Histidine kinase/HSP90-like ATPase" evidence="5">
    <location>
        <begin position="290"/>
        <end position="378"/>
    </location>
</feature>